<dbReference type="InterPro" id="IPR011009">
    <property type="entry name" value="Kinase-like_dom_sf"/>
</dbReference>
<dbReference type="PROSITE" id="PS00108">
    <property type="entry name" value="PROTEIN_KINASE_ST"/>
    <property type="match status" value="1"/>
</dbReference>
<evidence type="ECO:0000256" key="6">
    <source>
        <dbReference type="ARBA" id="ARBA00022737"/>
    </source>
</evidence>
<keyword evidence="5" id="KW-0808">Transferase</keyword>
<evidence type="ECO:0000259" key="13">
    <source>
        <dbReference type="PROSITE" id="PS50011"/>
    </source>
</evidence>
<dbReference type="GO" id="GO:0034271">
    <property type="term" value="C:phosphatidylinositol 3-kinase complex, class III, type I"/>
    <property type="evidence" value="ECO:0007669"/>
    <property type="project" value="TreeGrafter"/>
</dbReference>
<dbReference type="PROSITE" id="PS50294">
    <property type="entry name" value="WD_REPEATS_REGION"/>
    <property type="match status" value="2"/>
</dbReference>
<feature type="region of interest" description="Disordered" evidence="12">
    <location>
        <begin position="790"/>
        <end position="810"/>
    </location>
</feature>
<dbReference type="GO" id="GO:0016236">
    <property type="term" value="P:macroautophagy"/>
    <property type="evidence" value="ECO:0007669"/>
    <property type="project" value="InterPro"/>
</dbReference>
<dbReference type="GO" id="GO:0045324">
    <property type="term" value="P:late endosome to vacuole transport"/>
    <property type="evidence" value="ECO:0007669"/>
    <property type="project" value="InterPro"/>
</dbReference>
<keyword evidence="7" id="KW-0547">Nucleotide-binding</keyword>
<accession>A0A7R9LWP2</accession>
<evidence type="ECO:0000256" key="4">
    <source>
        <dbReference type="ARBA" id="ARBA00022574"/>
    </source>
</evidence>
<dbReference type="PROSITE" id="PS50077">
    <property type="entry name" value="HEAT_REPEAT"/>
    <property type="match status" value="1"/>
</dbReference>
<evidence type="ECO:0000256" key="1">
    <source>
        <dbReference type="ARBA" id="ARBA00004419"/>
    </source>
</evidence>
<dbReference type="InterPro" id="IPR045162">
    <property type="entry name" value="Vps15-like"/>
</dbReference>
<sequence length="1262" mass="141438">MGNSLVGSAPQAIHPIEYYLSDVGEFQYQCSLGSTRFLKVAKCGHYEGECVVKVLAVEDPSLPLAAHKQRIERLSALTVRNVSIAAFHRAVIQGSFALIARQYVRYSLYDRLSTRPFLTRLEKCWLAYQLIRCVDWCHRNGVHHGDIKLENILITSSLWLVMSDLATYKPVLLPHDNPSDFSYFFDTSRRRCCNIAPERFVSDSGSGLQSDVLSATSTPTSSPSTDAQLTPQMDMFSVGCVLAELFSDDAPNGNLFDLADLLAFRVNQYYPEKALNSISTAGIRDLVQNLISLEPMDRKLGAQILQELSGSVFPKYFDTLYDYLRQLARLPPDAKIIRLDQDMDQLLEPMLAEDGHGLLLVLVVITSTMRALKHIHCKILAQRLSCRIANASPVMSAFITDRLLPYLLHSLNDTDPRVRAETIGSITYSLEQVVDLPQSDNNVFTDYILPVLCQVVSDRSVYVRLTLAANISRLSKVALNFLSQSCDENYDEELSLLHDSFQMIVSQLLTDSNNCVRRTLLLTPNSCANLCVFFGRHKTNEVILSHIITFLNDKNDFQLRASFFDNIIVIASYLGSQCSTILQPLLQQGLSDAEETIIYKTITSLSSLVEQGLLKKSIIYELVREALPLLGHPNQWINNALVALILTLSSRLSLADINCKIKPLVEPHLQRNIHTLKNSDLLKDSIHPAIPRSILDLVLTSKLNIDKLFECLAQKKALRTIPRHHQSVVVFEDALYTRLTHEAMTDTVEDQLVALSELIRKVYKNKRNLNAKKVSGNIVINKRNASHPSRRSFSVTLRSTGSEKPTHKRQTSAMNEEWLHMFGSNAKLISSNDEDVESVIPVAHEAREYDQSHIQCPPCHQELKELIDHKKNDFNPLASIKWSKQTHFKPKGVLVAHLHEHESAVRQVLRIADSSLFATCSTDGTVKVWDSSKMEGKSVVNRSRYNFVTQSALTQQSMGGMAYCKDSIIVFTSTNYVHILEIIPSSMRMKLLNSFQVIPDVEGSVITDITALTENTFAISLSDSSVLTYDIRILVSNQTEVKPIWKLNIAAHERLITTIDGNDYVLFCGTSRGLLITFDLRFLIRSNVSSYPTQNRIRKIKYTEDGLYSSAQGNCEVTLWDCESGSRVRTLWASTAPPLSLTQASQHSVLGMLVTNAGAESSIITSGTDMRIRYWDLAKPERSYIISDNAKCANNVKYCSKFIEGIHVIHECQESAQAGAPAHSSWDQQVVSPSHRDCITDLTRVNHLLVSAGSDGVVKVWK</sequence>
<dbReference type="SUPFAM" id="SSF50978">
    <property type="entry name" value="WD40 repeat-like"/>
    <property type="match status" value="1"/>
</dbReference>
<evidence type="ECO:0000256" key="8">
    <source>
        <dbReference type="ARBA" id="ARBA00022777"/>
    </source>
</evidence>
<dbReference type="CDD" id="cd13980">
    <property type="entry name" value="STKc_Vps15"/>
    <property type="match status" value="1"/>
</dbReference>
<evidence type="ECO:0000256" key="12">
    <source>
        <dbReference type="SAM" id="MobiDB-lite"/>
    </source>
</evidence>
<gene>
    <name evidence="14" type="ORF">ONB1V03_LOCUS7242</name>
</gene>
<evidence type="ECO:0000313" key="15">
    <source>
        <dbReference type="Proteomes" id="UP000728032"/>
    </source>
</evidence>
<evidence type="ECO:0000256" key="10">
    <source>
        <dbReference type="PROSITE-ProRule" id="PRU00103"/>
    </source>
</evidence>
<feature type="compositionally biased region" description="Polar residues" evidence="12">
    <location>
        <begin position="791"/>
        <end position="803"/>
    </location>
</feature>
<dbReference type="InterPro" id="IPR001680">
    <property type="entry name" value="WD40_rpt"/>
</dbReference>
<keyword evidence="9" id="KW-0067">ATP-binding</keyword>
<dbReference type="InterPro" id="IPR011989">
    <property type="entry name" value="ARM-like"/>
</dbReference>
<dbReference type="InterPro" id="IPR016024">
    <property type="entry name" value="ARM-type_fold"/>
</dbReference>
<dbReference type="SMART" id="SM00220">
    <property type="entry name" value="S_TKc"/>
    <property type="match status" value="1"/>
</dbReference>
<dbReference type="Proteomes" id="UP000728032">
    <property type="component" value="Unassembled WGS sequence"/>
</dbReference>
<dbReference type="PANTHER" id="PTHR17583">
    <property type="entry name" value="PHOSPHOINOSITIDE 3-KINASE REGULATORY SUBUNIT 4"/>
    <property type="match status" value="1"/>
</dbReference>
<dbReference type="AlphaFoldDB" id="A0A7R9LWP2"/>
<dbReference type="GO" id="GO:0005770">
    <property type="term" value="C:late endosome"/>
    <property type="evidence" value="ECO:0007669"/>
    <property type="project" value="TreeGrafter"/>
</dbReference>
<dbReference type="InterPro" id="IPR008271">
    <property type="entry name" value="Ser/Thr_kinase_AS"/>
</dbReference>
<keyword evidence="4 11" id="KW-0853">WD repeat</keyword>
<proteinExistence type="predicted"/>
<feature type="compositionally biased region" description="Polar residues" evidence="12">
    <location>
        <begin position="203"/>
        <end position="215"/>
    </location>
</feature>
<dbReference type="GO" id="GO:0071561">
    <property type="term" value="C:nucleus-vacuole junction"/>
    <property type="evidence" value="ECO:0007669"/>
    <property type="project" value="TreeGrafter"/>
</dbReference>
<dbReference type="PROSITE" id="PS50082">
    <property type="entry name" value="WD_REPEATS_2"/>
    <property type="match status" value="2"/>
</dbReference>
<dbReference type="Pfam" id="PF22956">
    <property type="entry name" value="VPS15-like_hel"/>
    <property type="match status" value="1"/>
</dbReference>
<dbReference type="EC" id="2.7.11.1" evidence="2"/>
<dbReference type="InterPro" id="IPR015943">
    <property type="entry name" value="WD40/YVTN_repeat-like_dom_sf"/>
</dbReference>
<evidence type="ECO:0000256" key="9">
    <source>
        <dbReference type="ARBA" id="ARBA00022840"/>
    </source>
</evidence>
<dbReference type="InterPro" id="IPR036322">
    <property type="entry name" value="WD40_repeat_dom_sf"/>
</dbReference>
<dbReference type="InterPro" id="IPR021133">
    <property type="entry name" value="HEAT_type_2"/>
</dbReference>
<dbReference type="EMBL" id="OC918408">
    <property type="protein sequence ID" value="CAD7649347.1"/>
    <property type="molecule type" value="Genomic_DNA"/>
</dbReference>
<keyword evidence="8" id="KW-0418">Kinase</keyword>
<evidence type="ECO:0000256" key="7">
    <source>
        <dbReference type="ARBA" id="ARBA00022741"/>
    </source>
</evidence>
<evidence type="ECO:0000256" key="11">
    <source>
        <dbReference type="PROSITE-ProRule" id="PRU00221"/>
    </source>
</evidence>
<dbReference type="Gene3D" id="1.10.510.10">
    <property type="entry name" value="Transferase(Phosphotransferase) domain 1"/>
    <property type="match status" value="1"/>
</dbReference>
<feature type="domain" description="Protein kinase" evidence="13">
    <location>
        <begin position="26"/>
        <end position="317"/>
    </location>
</feature>
<dbReference type="SUPFAM" id="SSF56112">
    <property type="entry name" value="Protein kinase-like (PK-like)"/>
    <property type="match status" value="1"/>
</dbReference>
<dbReference type="PROSITE" id="PS50011">
    <property type="entry name" value="PROTEIN_KINASE_DOM"/>
    <property type="match status" value="1"/>
</dbReference>
<dbReference type="InterPro" id="IPR000719">
    <property type="entry name" value="Prot_kinase_dom"/>
</dbReference>
<dbReference type="GO" id="GO:0034272">
    <property type="term" value="C:phosphatidylinositol 3-kinase complex, class III, type II"/>
    <property type="evidence" value="ECO:0007669"/>
    <property type="project" value="TreeGrafter"/>
</dbReference>
<dbReference type="GO" id="GO:0006623">
    <property type="term" value="P:protein targeting to vacuole"/>
    <property type="evidence" value="ECO:0007669"/>
    <property type="project" value="TreeGrafter"/>
</dbReference>
<feature type="repeat" description="WD" evidence="11">
    <location>
        <begin position="898"/>
        <end position="930"/>
    </location>
</feature>
<dbReference type="GO" id="GO:0004674">
    <property type="term" value="F:protein serine/threonine kinase activity"/>
    <property type="evidence" value="ECO:0007669"/>
    <property type="project" value="UniProtKB-KW"/>
</dbReference>
<dbReference type="SUPFAM" id="SSF48371">
    <property type="entry name" value="ARM repeat"/>
    <property type="match status" value="1"/>
</dbReference>
<dbReference type="PANTHER" id="PTHR17583:SF0">
    <property type="entry name" value="PHOSPHOINOSITIDE 3-KINASE REGULATORY SUBUNIT 4"/>
    <property type="match status" value="1"/>
</dbReference>
<feature type="repeat" description="HEAT" evidence="10">
    <location>
        <begin position="448"/>
        <end position="485"/>
    </location>
</feature>
<dbReference type="GO" id="GO:0005524">
    <property type="term" value="F:ATP binding"/>
    <property type="evidence" value="ECO:0007669"/>
    <property type="project" value="UniProtKB-KW"/>
</dbReference>
<evidence type="ECO:0000256" key="2">
    <source>
        <dbReference type="ARBA" id="ARBA00012513"/>
    </source>
</evidence>
<dbReference type="InterPro" id="IPR055231">
    <property type="entry name" value="2AA_helical"/>
</dbReference>
<feature type="repeat" description="WD" evidence="11">
    <location>
        <begin position="1232"/>
        <end position="1262"/>
    </location>
</feature>
<protein>
    <recommendedName>
        <fullName evidence="2">non-specific serine/threonine protein kinase</fullName>
        <ecNumber evidence="2">2.7.11.1</ecNumber>
    </recommendedName>
</protein>
<dbReference type="Pfam" id="PF00400">
    <property type="entry name" value="WD40"/>
    <property type="match status" value="2"/>
</dbReference>
<evidence type="ECO:0000256" key="3">
    <source>
        <dbReference type="ARBA" id="ARBA00022527"/>
    </source>
</evidence>
<organism evidence="14">
    <name type="scientific">Oppiella nova</name>
    <dbReference type="NCBI Taxonomy" id="334625"/>
    <lineage>
        <taxon>Eukaryota</taxon>
        <taxon>Metazoa</taxon>
        <taxon>Ecdysozoa</taxon>
        <taxon>Arthropoda</taxon>
        <taxon>Chelicerata</taxon>
        <taxon>Arachnida</taxon>
        <taxon>Acari</taxon>
        <taxon>Acariformes</taxon>
        <taxon>Sarcoptiformes</taxon>
        <taxon>Oribatida</taxon>
        <taxon>Brachypylina</taxon>
        <taxon>Oppioidea</taxon>
        <taxon>Oppiidae</taxon>
        <taxon>Oppiella</taxon>
    </lineage>
</organism>
<feature type="compositionally biased region" description="Low complexity" evidence="12">
    <location>
        <begin position="216"/>
        <end position="225"/>
    </location>
</feature>
<keyword evidence="6" id="KW-0677">Repeat</keyword>
<dbReference type="Pfam" id="PF00069">
    <property type="entry name" value="Pkinase"/>
    <property type="match status" value="1"/>
</dbReference>
<dbReference type="EMBL" id="CAJPVJ010003583">
    <property type="protein sequence ID" value="CAG2167745.1"/>
    <property type="molecule type" value="Genomic_DNA"/>
</dbReference>
<dbReference type="Gene3D" id="1.25.10.10">
    <property type="entry name" value="Leucine-rich Repeat Variant"/>
    <property type="match status" value="2"/>
</dbReference>
<reference evidence="14" key="1">
    <citation type="submission" date="2020-11" db="EMBL/GenBank/DDBJ databases">
        <authorList>
            <person name="Tran Van P."/>
        </authorList>
    </citation>
    <scope>NUCLEOTIDE SEQUENCE</scope>
</reference>
<dbReference type="Gene3D" id="2.130.10.10">
    <property type="entry name" value="YVTN repeat-like/Quinoprotein amine dehydrogenase"/>
    <property type="match status" value="2"/>
</dbReference>
<comment type="subcellular location">
    <subcellularLocation>
        <location evidence="1">Cytoplasmic vesicle</location>
        <location evidence="1">Autophagosome</location>
    </subcellularLocation>
</comment>
<dbReference type="OrthoDB" id="242910at2759"/>
<dbReference type="GO" id="GO:0005776">
    <property type="term" value="C:autophagosome"/>
    <property type="evidence" value="ECO:0007669"/>
    <property type="project" value="UniProtKB-SubCell"/>
</dbReference>
<evidence type="ECO:0000256" key="5">
    <source>
        <dbReference type="ARBA" id="ARBA00022679"/>
    </source>
</evidence>
<keyword evidence="15" id="KW-1185">Reference proteome</keyword>
<name>A0A7R9LWP2_9ACAR</name>
<evidence type="ECO:0000313" key="14">
    <source>
        <dbReference type="EMBL" id="CAD7649347.1"/>
    </source>
</evidence>
<feature type="region of interest" description="Disordered" evidence="12">
    <location>
        <begin position="202"/>
        <end position="228"/>
    </location>
</feature>
<keyword evidence="3" id="KW-0723">Serine/threonine-protein kinase</keyword>
<dbReference type="SMART" id="SM00320">
    <property type="entry name" value="WD40"/>
    <property type="match status" value="4"/>
</dbReference>